<dbReference type="PATRIC" id="fig|1094558.3.peg.591"/>
<dbReference type="InterPro" id="IPR035959">
    <property type="entry name" value="RutC-like_sf"/>
</dbReference>
<dbReference type="STRING" id="1094558.ME5_00534"/>
<evidence type="ECO:0000313" key="2">
    <source>
        <dbReference type="Proteomes" id="UP000008952"/>
    </source>
</evidence>
<dbReference type="AlphaFoldDB" id="J1K177"/>
<reference evidence="1 2" key="1">
    <citation type="submission" date="2012-03" db="EMBL/GenBank/DDBJ databases">
        <title>The Genome Sequence of Bartonella tamiae Th239.</title>
        <authorList>
            <consortium name="The Broad Institute Genome Sequencing Platform"/>
            <consortium name="The Broad Institute Genome Sequencing Center for Infectious Disease"/>
            <person name="Feldgarden M."/>
            <person name="Kirby J."/>
            <person name="Kosoy M."/>
            <person name="Birtles R."/>
            <person name="Probert W.S."/>
            <person name="Chiaraviglio L."/>
            <person name="Young S.K."/>
            <person name="Zeng Q."/>
            <person name="Gargeya S."/>
            <person name="Fitzgerald M."/>
            <person name="Haas B."/>
            <person name="Abouelleil A."/>
            <person name="Alvarado L."/>
            <person name="Arachchi H.M."/>
            <person name="Berlin A."/>
            <person name="Chapman S.B."/>
            <person name="Gearin G."/>
            <person name="Goldberg J."/>
            <person name="Griggs A."/>
            <person name="Gujja S."/>
            <person name="Hansen M."/>
            <person name="Heiman D."/>
            <person name="Howarth C."/>
            <person name="Larimer J."/>
            <person name="Lui A."/>
            <person name="MacDonald P.J.P."/>
            <person name="McCowen C."/>
            <person name="Montmayeur A."/>
            <person name="Murphy C."/>
            <person name="Neiman D."/>
            <person name="Pearson M."/>
            <person name="Priest M."/>
            <person name="Roberts A."/>
            <person name="Saif S."/>
            <person name="Shea T."/>
            <person name="Sisk P."/>
            <person name="Stolte C."/>
            <person name="Sykes S."/>
            <person name="Wortman J."/>
            <person name="Nusbaum C."/>
            <person name="Birren B."/>
        </authorList>
    </citation>
    <scope>NUCLEOTIDE SEQUENCE [LARGE SCALE GENOMIC DNA]</scope>
    <source>
        <strain evidence="1 2">Th239</strain>
    </source>
</reference>
<proteinExistence type="predicted"/>
<keyword evidence="2" id="KW-1185">Reference proteome</keyword>
<dbReference type="SUPFAM" id="SSF55298">
    <property type="entry name" value="YjgF-like"/>
    <property type="match status" value="1"/>
</dbReference>
<dbReference type="Proteomes" id="UP000008952">
    <property type="component" value="Unassembled WGS sequence"/>
</dbReference>
<dbReference type="HOGENOM" id="CLU_100715_6_3_5"/>
<accession>J1K177</accession>
<organism evidence="1 2">
    <name type="scientific">Bartonella tamiae Th239</name>
    <dbReference type="NCBI Taxonomy" id="1094558"/>
    <lineage>
        <taxon>Bacteria</taxon>
        <taxon>Pseudomonadati</taxon>
        <taxon>Pseudomonadota</taxon>
        <taxon>Alphaproteobacteria</taxon>
        <taxon>Hyphomicrobiales</taxon>
        <taxon>Bartonellaceae</taxon>
        <taxon>Bartonella</taxon>
    </lineage>
</organism>
<dbReference type="InterPro" id="IPR006175">
    <property type="entry name" value="YjgF/YER057c/UK114"/>
</dbReference>
<evidence type="ECO:0000313" key="1">
    <source>
        <dbReference type="EMBL" id="EJF91202.1"/>
    </source>
</evidence>
<protein>
    <submittedName>
        <fullName evidence="1">Uncharacterized protein</fullName>
    </submittedName>
</protein>
<comment type="caution">
    <text evidence="1">The sequence shown here is derived from an EMBL/GenBank/DDBJ whole genome shotgun (WGS) entry which is preliminary data.</text>
</comment>
<dbReference type="OrthoDB" id="9803101at2"/>
<dbReference type="PANTHER" id="PTHR47328:SF1">
    <property type="entry name" value="RUTC FAMILY PROTEIN YOAB"/>
    <property type="match status" value="1"/>
</dbReference>
<gene>
    <name evidence="1" type="ORF">ME5_00534</name>
</gene>
<name>J1K177_9HYPH</name>
<sequence>MTIHYIETSARMSEAVIFDDIFLSGQVEGPGKSTKEQTVEALAEIDRLLQEAGTDKSRLLSVTIWLADMVDFNVMNIV</sequence>
<dbReference type="Pfam" id="PF01042">
    <property type="entry name" value="Ribonuc_L-PSP"/>
    <property type="match status" value="1"/>
</dbReference>
<dbReference type="Gene3D" id="3.30.1330.40">
    <property type="entry name" value="RutC-like"/>
    <property type="match status" value="1"/>
</dbReference>
<dbReference type="PANTHER" id="PTHR47328">
    <property type="match status" value="1"/>
</dbReference>
<dbReference type="InterPro" id="IPR035709">
    <property type="entry name" value="YoaB-like"/>
</dbReference>
<dbReference type="EMBL" id="AIMB01000003">
    <property type="protein sequence ID" value="EJF91202.1"/>
    <property type="molecule type" value="Genomic_DNA"/>
</dbReference>
<dbReference type="eggNOG" id="COG0251">
    <property type="taxonomic scope" value="Bacteria"/>
</dbReference>